<dbReference type="Proteomes" id="UP000186594">
    <property type="component" value="Unassembled WGS sequence"/>
</dbReference>
<feature type="region of interest" description="Disordered" evidence="1">
    <location>
        <begin position="60"/>
        <end position="102"/>
    </location>
</feature>
<protein>
    <submittedName>
        <fullName evidence="3">Uncharacterized protein</fullName>
    </submittedName>
</protein>
<comment type="caution">
    <text evidence="3">The sequence shown here is derived from an EMBL/GenBank/DDBJ whole genome shotgun (WGS) entry which is preliminary data.</text>
</comment>
<evidence type="ECO:0000256" key="1">
    <source>
        <dbReference type="SAM" id="MobiDB-lite"/>
    </source>
</evidence>
<feature type="chain" id="PRO_5012414304" evidence="2">
    <location>
        <begin position="17"/>
        <end position="137"/>
    </location>
</feature>
<reference evidence="3 4" key="1">
    <citation type="submission" date="2016-04" db="EMBL/GenBank/DDBJ databases">
        <title>Evolutionary innovation and constraint leading to complex multicellularity in the Ascomycota.</title>
        <authorList>
            <person name="Cisse O."/>
            <person name="Nguyen A."/>
            <person name="Hewitt D.A."/>
            <person name="Jedd G."/>
            <person name="Stajich J.E."/>
        </authorList>
    </citation>
    <scope>NUCLEOTIDE SEQUENCE [LARGE SCALE GENOMIC DNA]</scope>
    <source>
        <strain evidence="3 4">DAH-3</strain>
    </source>
</reference>
<proteinExistence type="predicted"/>
<name>A0A1U7LG69_NEOID</name>
<gene>
    <name evidence="3" type="ORF">NEOLI_001419</name>
</gene>
<keyword evidence="2" id="KW-0732">Signal</keyword>
<dbReference type="EMBL" id="LXFE01004413">
    <property type="protein sequence ID" value="OLL21650.1"/>
    <property type="molecule type" value="Genomic_DNA"/>
</dbReference>
<accession>A0A1U7LG69</accession>
<evidence type="ECO:0000313" key="4">
    <source>
        <dbReference type="Proteomes" id="UP000186594"/>
    </source>
</evidence>
<feature type="compositionally biased region" description="Polar residues" evidence="1">
    <location>
        <begin position="77"/>
        <end position="96"/>
    </location>
</feature>
<organism evidence="3 4">
    <name type="scientific">Neolecta irregularis (strain DAH-3)</name>
    <dbReference type="NCBI Taxonomy" id="1198029"/>
    <lineage>
        <taxon>Eukaryota</taxon>
        <taxon>Fungi</taxon>
        <taxon>Dikarya</taxon>
        <taxon>Ascomycota</taxon>
        <taxon>Taphrinomycotina</taxon>
        <taxon>Neolectales</taxon>
        <taxon>Neolectaceae</taxon>
        <taxon>Neolecta</taxon>
    </lineage>
</organism>
<feature type="signal peptide" evidence="2">
    <location>
        <begin position="1"/>
        <end position="16"/>
    </location>
</feature>
<evidence type="ECO:0000313" key="3">
    <source>
        <dbReference type="EMBL" id="OLL21650.1"/>
    </source>
</evidence>
<dbReference type="AlphaFoldDB" id="A0A1U7LG69"/>
<keyword evidence="4" id="KW-1185">Reference proteome</keyword>
<sequence length="137" mass="14709">MQFPIFIAILTALSMALPIPTAKFFNPDVGIQDLDSVFQSDMEMAQQIPMQPALIASTFQSSANSPGVPASAAPANYHSSQNTPTGSVRIISSNKSGQDRGKSSGVLGFLADLIEDWLAKLLQMKKAHLGLFDKEIE</sequence>
<evidence type="ECO:0000256" key="2">
    <source>
        <dbReference type="SAM" id="SignalP"/>
    </source>
</evidence>